<evidence type="ECO:0000313" key="3">
    <source>
        <dbReference type="Proteomes" id="UP001162060"/>
    </source>
</evidence>
<organism evidence="2 3">
    <name type="scientific">Peronospora matthiolae</name>
    <dbReference type="NCBI Taxonomy" id="2874970"/>
    <lineage>
        <taxon>Eukaryota</taxon>
        <taxon>Sar</taxon>
        <taxon>Stramenopiles</taxon>
        <taxon>Oomycota</taxon>
        <taxon>Peronosporomycetes</taxon>
        <taxon>Peronosporales</taxon>
        <taxon>Peronosporaceae</taxon>
        <taxon>Peronospora</taxon>
    </lineage>
</organism>
<evidence type="ECO:0000313" key="2">
    <source>
        <dbReference type="EMBL" id="CAK7921800.1"/>
    </source>
</evidence>
<gene>
    <name evidence="2" type="ORF">PM001_LOCUS7323</name>
</gene>
<protein>
    <submittedName>
        <fullName evidence="2">Uncharacterized protein</fullName>
    </submittedName>
</protein>
<dbReference type="EMBL" id="CAKLBY020000058">
    <property type="protein sequence ID" value="CAK7921800.1"/>
    <property type="molecule type" value="Genomic_DNA"/>
</dbReference>
<reference evidence="2" key="1">
    <citation type="submission" date="2024-01" db="EMBL/GenBank/DDBJ databases">
        <authorList>
            <person name="Webb A."/>
        </authorList>
    </citation>
    <scope>NUCLEOTIDE SEQUENCE</scope>
    <source>
        <strain evidence="2">Pm1</strain>
    </source>
</reference>
<comment type="caution">
    <text evidence="2">The sequence shown here is derived from an EMBL/GenBank/DDBJ whole genome shotgun (WGS) entry which is preliminary data.</text>
</comment>
<sequence length="233" mass="25730">MPQHTATTTGAGATAVMTTPVTSRTSKCVRWSTVTVYEFGVTLGGSAVPRRGGPSIGLARTPQHVWSTTLETVRRCGDLALTRPSNDVVDGASGREQEREERHKRRVQRRRRRVRWLKPLERISMLTKAGCSEERIYRMMMESSDIAMSRRLCVSVQRQVAAPHKAIMTVDDTRYTIMSMRGCESHGTLQPATSNSYTVDGGPADALIVLGCGCEDSEEATGDLEHDAHRLQL</sequence>
<proteinExistence type="predicted"/>
<dbReference type="Proteomes" id="UP001162060">
    <property type="component" value="Unassembled WGS sequence"/>
</dbReference>
<dbReference type="AlphaFoldDB" id="A0AAV1TLJ5"/>
<evidence type="ECO:0000256" key="1">
    <source>
        <dbReference type="SAM" id="MobiDB-lite"/>
    </source>
</evidence>
<feature type="region of interest" description="Disordered" evidence="1">
    <location>
        <begin position="84"/>
        <end position="109"/>
    </location>
</feature>
<name>A0AAV1TLJ5_9STRA</name>
<accession>A0AAV1TLJ5</accession>